<dbReference type="Gene3D" id="3.20.20.70">
    <property type="entry name" value="Aldolase class I"/>
    <property type="match status" value="1"/>
</dbReference>
<keyword evidence="6" id="KW-0285">Flavoprotein</keyword>
<dbReference type="EMBL" id="CP014342">
    <property type="protein sequence ID" value="AMX83471.1"/>
    <property type="molecule type" value="Genomic_DNA"/>
</dbReference>
<accession>A0ABN4NFS1</accession>
<dbReference type="Proteomes" id="UP000076226">
    <property type="component" value="Chromosome"/>
</dbReference>
<dbReference type="SUPFAM" id="SSF51412">
    <property type="entry name" value="Inosine monophosphate dehydrogenase (IMPDH)"/>
    <property type="match status" value="1"/>
</dbReference>
<evidence type="ECO:0000256" key="11">
    <source>
        <dbReference type="ARBA" id="ARBA00049401"/>
    </source>
</evidence>
<evidence type="ECO:0000256" key="2">
    <source>
        <dbReference type="ARBA" id="ARBA00003535"/>
    </source>
</evidence>
<keyword evidence="7" id="KW-0288">FMN</keyword>
<keyword evidence="8" id="KW-0560">Oxidoreductase</keyword>
<evidence type="ECO:0000256" key="1">
    <source>
        <dbReference type="ARBA" id="ARBA00001917"/>
    </source>
</evidence>
<reference evidence="12 13" key="1">
    <citation type="submission" date="2016-02" db="EMBL/GenBank/DDBJ databases">
        <title>Complete genome sequence of Geobacillus subterraneus KCTC 3922T.</title>
        <authorList>
            <person name="Lee D.-W."/>
            <person name="Lee Y.-J."/>
            <person name="Lee S.-J."/>
            <person name="Park G.-S."/>
            <person name="Lee S.-J."/>
            <person name="Shin J.-H."/>
        </authorList>
    </citation>
    <scope>NUCLEOTIDE SEQUENCE [LARGE SCALE GENOMIC DNA]</scope>
    <source>
        <strain evidence="12 13">KCTC 3922</strain>
    </source>
</reference>
<dbReference type="InterPro" id="IPR013785">
    <property type="entry name" value="Aldolase_TIM"/>
</dbReference>
<evidence type="ECO:0000256" key="10">
    <source>
        <dbReference type="ARBA" id="ARBA00031155"/>
    </source>
</evidence>
<evidence type="ECO:0000256" key="5">
    <source>
        <dbReference type="ARBA" id="ARBA00022575"/>
    </source>
</evidence>
<protein>
    <recommendedName>
        <fullName evidence="4">Probable nitronate monooxygenase</fullName>
    </recommendedName>
    <alternativeName>
        <fullName evidence="10">Propionate 3-nitronate monooxygenase</fullName>
    </alternativeName>
</protein>
<keyword evidence="13" id="KW-1185">Reference proteome</keyword>
<comment type="catalytic activity">
    <reaction evidence="11">
        <text>3 propionate 3-nitronate + 3 O2 + H2O = 3 3-oxopropanoate + 2 nitrate + nitrite + H2O2 + 3 H(+)</text>
        <dbReference type="Rhea" id="RHEA:57332"/>
        <dbReference type="ChEBI" id="CHEBI:15377"/>
        <dbReference type="ChEBI" id="CHEBI:15378"/>
        <dbReference type="ChEBI" id="CHEBI:15379"/>
        <dbReference type="ChEBI" id="CHEBI:16240"/>
        <dbReference type="ChEBI" id="CHEBI:16301"/>
        <dbReference type="ChEBI" id="CHEBI:17632"/>
        <dbReference type="ChEBI" id="CHEBI:33190"/>
        <dbReference type="ChEBI" id="CHEBI:136067"/>
    </reaction>
</comment>
<evidence type="ECO:0000256" key="6">
    <source>
        <dbReference type="ARBA" id="ARBA00022630"/>
    </source>
</evidence>
<evidence type="ECO:0000256" key="9">
    <source>
        <dbReference type="ARBA" id="ARBA00023033"/>
    </source>
</evidence>
<evidence type="ECO:0000256" key="4">
    <source>
        <dbReference type="ARBA" id="ARBA00013457"/>
    </source>
</evidence>
<evidence type="ECO:0000256" key="7">
    <source>
        <dbReference type="ARBA" id="ARBA00022643"/>
    </source>
</evidence>
<name>A0ABN4NFS1_9BACL</name>
<dbReference type="PANTHER" id="PTHR42747">
    <property type="entry name" value="NITRONATE MONOOXYGENASE-RELATED"/>
    <property type="match status" value="1"/>
</dbReference>
<comment type="cofactor">
    <cofactor evidence="1">
        <name>FMN</name>
        <dbReference type="ChEBI" id="CHEBI:58210"/>
    </cofactor>
</comment>
<dbReference type="Pfam" id="PF03060">
    <property type="entry name" value="NMO"/>
    <property type="match status" value="1"/>
</dbReference>
<comment type="similarity">
    <text evidence="3">Belongs to the nitronate monooxygenase family. NMO class I subfamily.</text>
</comment>
<gene>
    <name evidence="12" type="ORF">GS3922_07160</name>
</gene>
<keyword evidence="5" id="KW-0216">Detoxification</keyword>
<keyword evidence="12" id="KW-0223">Dioxygenase</keyword>
<dbReference type="CDD" id="cd04730">
    <property type="entry name" value="NPD_like"/>
    <property type="match status" value="1"/>
</dbReference>
<evidence type="ECO:0000313" key="13">
    <source>
        <dbReference type="Proteomes" id="UP000076226"/>
    </source>
</evidence>
<proteinExistence type="inferred from homology"/>
<dbReference type="PANTHER" id="PTHR42747:SF3">
    <property type="entry name" value="NITRONATE MONOOXYGENASE-RELATED"/>
    <property type="match status" value="1"/>
</dbReference>
<keyword evidence="9" id="KW-0503">Monooxygenase</keyword>
<dbReference type="RefSeq" id="WP_063165775.1">
    <property type="nucleotide sequence ID" value="NZ_CP014342.1"/>
</dbReference>
<evidence type="ECO:0000256" key="3">
    <source>
        <dbReference type="ARBA" id="ARBA00009881"/>
    </source>
</evidence>
<sequence length="347" mass="36889">MFSTLPIPIIQAPMAGGVSTPELAAAVSNAGGLGFLAGGYKTAEAMRTEIHKLRTFTDRPFGVNVFVPGDKVVDGEALGRYRAVLAAEAERLGATVGEPKWEDDDWEAKLDVLLQEQVPVASFTFGCPDKAVIAALQKAGSFVIVTVTSVEEAHIASEAGADALCVQGAEAGGHRASFRNDPKQDEAIALFPLLADVRASVRLPLVAAGGIMDGRGIAAALKAGASAVQLGTAFLRCPESGAHPLHKQALADPRFTETAMTRAFTGRPARGLANRFMAEYRDLAPAAYPHVHHMTKPLRAAAAKAGDPERMSLWAGEGYRLARELPAVELVEELKRELEEAWQDRAF</sequence>
<organism evidence="12 13">
    <name type="scientific">Geobacillus subterraneus</name>
    <dbReference type="NCBI Taxonomy" id="129338"/>
    <lineage>
        <taxon>Bacteria</taxon>
        <taxon>Bacillati</taxon>
        <taxon>Bacillota</taxon>
        <taxon>Bacilli</taxon>
        <taxon>Bacillales</taxon>
        <taxon>Anoxybacillaceae</taxon>
        <taxon>Geobacillus</taxon>
    </lineage>
</organism>
<evidence type="ECO:0000313" key="12">
    <source>
        <dbReference type="EMBL" id="AMX83471.1"/>
    </source>
</evidence>
<evidence type="ECO:0000256" key="8">
    <source>
        <dbReference type="ARBA" id="ARBA00023002"/>
    </source>
</evidence>
<dbReference type="InterPro" id="IPR004136">
    <property type="entry name" value="NMO"/>
</dbReference>
<dbReference type="GO" id="GO:0051213">
    <property type="term" value="F:dioxygenase activity"/>
    <property type="evidence" value="ECO:0007669"/>
    <property type="project" value="UniProtKB-KW"/>
</dbReference>
<comment type="function">
    <text evidence="2">Nitronate monooxygenase that uses molecular oxygen to catalyze the oxidative denitrification of alkyl nitronates. Acts on propionate 3-nitronate (P3N), the presumed physiological substrate. Probably functions in the detoxification of P3N, a metabolic poison produced by plants and fungi as a defense mechanism.</text>
</comment>